<evidence type="ECO:0000313" key="1">
    <source>
        <dbReference type="EMBL" id="OMD27209.1"/>
    </source>
</evidence>
<dbReference type="RefSeq" id="WP_076219556.1">
    <property type="nucleotide sequence ID" value="NZ_MPVM01000007.1"/>
</dbReference>
<sequence length="200" mass="21864">MTKLVLPGDAKASQVLEGVKYSAGTVMNGTGTMKKQTDFYVPVTLYDASFGRVAFSQADGVYNGYHDETTKYTVEEPNLQPENIPKDMIMFGIQGTMAAASAKVVRSTYLNVPAQSSISVKESAPFNTIEMMIIDSYFVAQIPHSVIYKRPGESYKYMTVKGQSNPLEVSNITLLDGKPSFTLTNPAGFSQNCYLISYGT</sequence>
<keyword evidence="2" id="KW-1185">Reference proteome</keyword>
<dbReference type="Proteomes" id="UP000187158">
    <property type="component" value="Unassembled WGS sequence"/>
</dbReference>
<organism evidence="1 2">
    <name type="scientific">Paenibacillus odorifer</name>
    <dbReference type="NCBI Taxonomy" id="189426"/>
    <lineage>
        <taxon>Bacteria</taxon>
        <taxon>Bacillati</taxon>
        <taxon>Bacillota</taxon>
        <taxon>Bacilli</taxon>
        <taxon>Bacillales</taxon>
        <taxon>Paenibacillaceae</taxon>
        <taxon>Paenibacillus</taxon>
    </lineage>
</organism>
<proteinExistence type="predicted"/>
<name>A0ABX3GJQ1_9BACL</name>
<gene>
    <name evidence="1" type="ORF">BSO21_20240</name>
</gene>
<evidence type="ECO:0000313" key="2">
    <source>
        <dbReference type="Proteomes" id="UP000187158"/>
    </source>
</evidence>
<comment type="caution">
    <text evidence="1">The sequence shown here is derived from an EMBL/GenBank/DDBJ whole genome shotgun (WGS) entry which is preliminary data.</text>
</comment>
<accession>A0ABX3GJQ1</accession>
<protein>
    <recommendedName>
        <fullName evidence="3">Copper amine oxidase-like N-terminal domain-containing protein</fullName>
    </recommendedName>
</protein>
<dbReference type="EMBL" id="MPVP01000145">
    <property type="protein sequence ID" value="OMD27209.1"/>
    <property type="molecule type" value="Genomic_DNA"/>
</dbReference>
<reference evidence="1 2" key="1">
    <citation type="submission" date="2016-11" db="EMBL/GenBank/DDBJ databases">
        <title>Paenibacillus species isolates.</title>
        <authorList>
            <person name="Beno S.M."/>
        </authorList>
    </citation>
    <scope>NUCLEOTIDE SEQUENCE [LARGE SCALE GENOMIC DNA]</scope>
    <source>
        <strain evidence="1 2">FSL H7-0433</strain>
    </source>
</reference>
<evidence type="ECO:0008006" key="3">
    <source>
        <dbReference type="Google" id="ProtNLM"/>
    </source>
</evidence>